<gene>
    <name evidence="2" type="ORF">AGRI_02620</name>
</gene>
<dbReference type="PROSITE" id="PS51257">
    <property type="entry name" value="PROKAR_LIPOPROTEIN"/>
    <property type="match status" value="1"/>
</dbReference>
<reference evidence="2 3" key="1">
    <citation type="journal article" date="2012" name="J. Bacteriol.">
        <title>Genome Sequence of Pectin-Degrading Alishewanella agri, Isolated from Landfill Soil.</title>
        <authorList>
            <person name="Kim J."/>
            <person name="Jung J."/>
            <person name="Sung J.S."/>
            <person name="Chun J."/>
            <person name="Park W."/>
        </authorList>
    </citation>
    <scope>NUCLEOTIDE SEQUENCE [LARGE SCALE GENOMIC DNA]</scope>
    <source>
        <strain evidence="2 3">BL06</strain>
    </source>
</reference>
<feature type="chain" id="PRO_5003723193" evidence="1">
    <location>
        <begin position="23"/>
        <end position="212"/>
    </location>
</feature>
<proteinExistence type="predicted"/>
<dbReference type="SUPFAM" id="SSF55136">
    <property type="entry name" value="Probable bacterial effector-binding domain"/>
    <property type="match status" value="1"/>
</dbReference>
<dbReference type="eggNOG" id="COG3449">
    <property type="taxonomic scope" value="Bacteria"/>
</dbReference>
<dbReference type="PANTHER" id="PTHR11220">
    <property type="entry name" value="HEME-BINDING PROTEIN-RELATED"/>
    <property type="match status" value="1"/>
</dbReference>
<dbReference type="PANTHER" id="PTHR11220:SF1">
    <property type="entry name" value="HEME-BINDING PROTEIN 2"/>
    <property type="match status" value="1"/>
</dbReference>
<dbReference type="Proteomes" id="UP000035062">
    <property type="component" value="Unassembled WGS sequence"/>
</dbReference>
<feature type="signal peptide" evidence="1">
    <location>
        <begin position="1"/>
        <end position="22"/>
    </location>
</feature>
<dbReference type="Pfam" id="PF04832">
    <property type="entry name" value="SOUL"/>
    <property type="match status" value="1"/>
</dbReference>
<dbReference type="InterPro" id="IPR011256">
    <property type="entry name" value="Reg_factor_effector_dom_sf"/>
</dbReference>
<dbReference type="InterPro" id="IPR006917">
    <property type="entry name" value="SOUL_heme-bd"/>
</dbReference>
<dbReference type="AlphaFoldDB" id="I9P5A6"/>
<dbReference type="RefSeq" id="WP_008983469.1">
    <property type="nucleotide sequence ID" value="NZ_AKKU01000006.1"/>
</dbReference>
<sequence length="212" mass="23311">MKIAISILVSMLLIGCSTFGHSEVEIAPYTVLKTDEQQAIEVRRYEPMVLVSTSMAGDGRNSAFRKLFRYISGENEGAADIAMTAPVIMTGQPATAGTKIAMTAPVFMSGNSQQARMAFVMPKHFTLDSTPKPTNPDLKVEEVRDYTAAAIRFNGTLSRRNVQRYSEQLQAWIASNGYSAVSEPVEAGYNGPLTLPMLRRNEILIEVRNTID</sequence>
<organism evidence="2 3">
    <name type="scientific">Alishewanella agri BL06</name>
    <dbReference type="NCBI Taxonomy" id="1195246"/>
    <lineage>
        <taxon>Bacteria</taxon>
        <taxon>Pseudomonadati</taxon>
        <taxon>Pseudomonadota</taxon>
        <taxon>Gammaproteobacteria</taxon>
        <taxon>Alteromonadales</taxon>
        <taxon>Alteromonadaceae</taxon>
        <taxon>Alishewanella</taxon>
    </lineage>
</organism>
<name>I9P5A6_9ALTE</name>
<keyword evidence="1" id="KW-0732">Signal</keyword>
<evidence type="ECO:0000313" key="2">
    <source>
        <dbReference type="EMBL" id="EIW90044.1"/>
    </source>
</evidence>
<dbReference type="STRING" id="1195246.AGRI_02620"/>
<comment type="caution">
    <text evidence="2">The sequence shown here is derived from an EMBL/GenBank/DDBJ whole genome shotgun (WGS) entry which is preliminary data.</text>
</comment>
<dbReference type="Gene3D" id="3.20.80.10">
    <property type="entry name" value="Regulatory factor, effector binding domain"/>
    <property type="match status" value="2"/>
</dbReference>
<evidence type="ECO:0000256" key="1">
    <source>
        <dbReference type="SAM" id="SignalP"/>
    </source>
</evidence>
<keyword evidence="3" id="KW-1185">Reference proteome</keyword>
<dbReference type="EMBL" id="AKKU01000006">
    <property type="protein sequence ID" value="EIW90044.1"/>
    <property type="molecule type" value="Genomic_DNA"/>
</dbReference>
<dbReference type="PATRIC" id="fig|1195246.3.peg.511"/>
<evidence type="ECO:0000313" key="3">
    <source>
        <dbReference type="Proteomes" id="UP000035062"/>
    </source>
</evidence>
<accession>I9P5A6</accession>
<protein>
    <submittedName>
        <fullName evidence="2">SOUL heme-binding protein</fullName>
    </submittedName>
</protein>